<evidence type="ECO:0000256" key="7">
    <source>
        <dbReference type="SAM" id="MobiDB-lite"/>
    </source>
</evidence>
<dbReference type="GO" id="GO:0005886">
    <property type="term" value="C:plasma membrane"/>
    <property type="evidence" value="ECO:0007669"/>
    <property type="project" value="TreeGrafter"/>
</dbReference>
<keyword evidence="13" id="KW-1185">Reference proteome</keyword>
<organism evidence="11">
    <name type="scientific">Cyberlindnera fabianii</name>
    <name type="common">Yeast</name>
    <name type="synonym">Hansenula fabianii</name>
    <dbReference type="NCBI Taxonomy" id="36022"/>
    <lineage>
        <taxon>Eukaryota</taxon>
        <taxon>Fungi</taxon>
        <taxon>Dikarya</taxon>
        <taxon>Ascomycota</taxon>
        <taxon>Saccharomycotina</taxon>
        <taxon>Saccharomycetes</taxon>
        <taxon>Phaffomycetales</taxon>
        <taxon>Phaffomycetaceae</taxon>
        <taxon>Cyberlindnera</taxon>
    </lineage>
</organism>
<reference evidence="12" key="3">
    <citation type="submission" date="2017-01" db="EMBL/GenBank/DDBJ databases">
        <authorList>
            <person name="Mah S.A."/>
            <person name="Swanson W.J."/>
            <person name="Moy G.W."/>
            <person name="Vacquier V.D."/>
        </authorList>
    </citation>
    <scope>NUCLEOTIDE SEQUENCE [LARGE SCALE GENOMIC DNA]</scope>
    <source>
        <strain evidence="12">65</strain>
    </source>
</reference>
<evidence type="ECO:0000256" key="1">
    <source>
        <dbReference type="ARBA" id="ARBA00004167"/>
    </source>
</evidence>
<dbReference type="InterPro" id="IPR051836">
    <property type="entry name" value="Kremen_rcpt"/>
</dbReference>
<dbReference type="InterPro" id="IPR002889">
    <property type="entry name" value="WSC_carb-bd"/>
</dbReference>
<feature type="domain" description="WSC" evidence="10">
    <location>
        <begin position="18"/>
        <end position="103"/>
    </location>
</feature>
<dbReference type="AlphaFoldDB" id="A0A061B0R5"/>
<feature type="compositionally biased region" description="Low complexity" evidence="7">
    <location>
        <begin position="194"/>
        <end position="209"/>
    </location>
</feature>
<feature type="region of interest" description="Disordered" evidence="7">
    <location>
        <begin position="112"/>
        <end position="171"/>
    </location>
</feature>
<dbReference type="PANTHER" id="PTHR24269:SF16">
    <property type="entry name" value="PROTEIN SLG1"/>
    <property type="match status" value="1"/>
</dbReference>
<protein>
    <submittedName>
        <fullName evidence="11">CYFA0S05e02146g1_1</fullName>
    </submittedName>
</protein>
<evidence type="ECO:0000313" key="12">
    <source>
        <dbReference type="EMBL" id="ONH68267.1"/>
    </source>
</evidence>
<comment type="subcellular location">
    <subcellularLocation>
        <location evidence="1">Membrane</location>
        <topology evidence="1">Single-pass membrane protein</topology>
    </subcellularLocation>
</comment>
<evidence type="ECO:0000256" key="8">
    <source>
        <dbReference type="SAM" id="Phobius"/>
    </source>
</evidence>
<evidence type="ECO:0000313" key="13">
    <source>
        <dbReference type="Proteomes" id="UP000189513"/>
    </source>
</evidence>
<dbReference type="PANTHER" id="PTHR24269">
    <property type="entry name" value="KREMEN PROTEIN"/>
    <property type="match status" value="1"/>
</dbReference>
<proteinExistence type="predicted"/>
<dbReference type="STRING" id="36022.A0A061B0R5"/>
<dbReference type="OMA" id="MTSIGCF"/>
<feature type="transmembrane region" description="Helical" evidence="8">
    <location>
        <begin position="224"/>
        <end position="250"/>
    </location>
</feature>
<evidence type="ECO:0000256" key="9">
    <source>
        <dbReference type="SAM" id="SignalP"/>
    </source>
</evidence>
<feature type="chain" id="PRO_5015026825" evidence="9">
    <location>
        <begin position="19"/>
        <end position="335"/>
    </location>
</feature>
<sequence length="335" mass="34467">MVPFFLLSALASSSLVSAATSLGCYDSIPSSYTSKGSYTYQSSDYCSQQCSSYSFFALTKGSTCYCGNDAPSGDSSGDCSTTCFGYGAETCGGDSSYNVYAVADNYVASSANDGSSSTAATTSSSATSASSSPTTSSSKRTSATTDNDSATTTGDDTTTAEQASTTSAVSTKSNGETTMVIYSTVAVNPTATATATSTVSASSTPTSGGTDSGDSDSKKTSKGAIIGAAVGGVVGGIALIGIGVALFFWLRRRQAKEERDAELADSAYYGAMKRDKSQLSRPLSNPFLSAKEEDMIDQRLNPVMLGRRRISEGSLADEADYSRKILRVANPDDED</sequence>
<evidence type="ECO:0000313" key="11">
    <source>
        <dbReference type="EMBL" id="CDR40585.1"/>
    </source>
</evidence>
<reference evidence="11" key="1">
    <citation type="journal article" date="2014" name="Genome Announc.">
        <title>Genome sequence of the yeast Cyberlindnera fabianii (Hansenula fabianii).</title>
        <authorList>
            <person name="Freel K.C."/>
            <person name="Sarilar V."/>
            <person name="Neuveglise C."/>
            <person name="Devillers H."/>
            <person name="Friedrich A."/>
            <person name="Schacherer J."/>
        </authorList>
    </citation>
    <scope>NUCLEOTIDE SEQUENCE</scope>
    <source>
        <strain evidence="11">YJS4271</strain>
    </source>
</reference>
<feature type="signal peptide" evidence="9">
    <location>
        <begin position="1"/>
        <end position="18"/>
    </location>
</feature>
<evidence type="ECO:0000256" key="6">
    <source>
        <dbReference type="ARBA" id="ARBA00023180"/>
    </source>
</evidence>
<dbReference type="OrthoDB" id="5985073at2759"/>
<evidence type="ECO:0000256" key="4">
    <source>
        <dbReference type="ARBA" id="ARBA00022989"/>
    </source>
</evidence>
<keyword evidence="4 8" id="KW-1133">Transmembrane helix</keyword>
<name>A0A061B0R5_CYBFA</name>
<dbReference type="Pfam" id="PF01822">
    <property type="entry name" value="WSC"/>
    <property type="match status" value="1"/>
</dbReference>
<feature type="region of interest" description="Disordered" evidence="7">
    <location>
        <begin position="194"/>
        <end position="220"/>
    </location>
</feature>
<gene>
    <name evidence="12" type="ORF">BON22_2178</name>
    <name evidence="11" type="ORF">CYFA0S_05e02146g</name>
</gene>
<keyword evidence="5 8" id="KW-0472">Membrane</keyword>
<dbReference type="PROSITE" id="PS51212">
    <property type="entry name" value="WSC"/>
    <property type="match status" value="1"/>
</dbReference>
<dbReference type="EMBL" id="MPUK01000003">
    <property type="protein sequence ID" value="ONH68267.1"/>
    <property type="molecule type" value="Genomic_DNA"/>
</dbReference>
<evidence type="ECO:0000256" key="5">
    <source>
        <dbReference type="ARBA" id="ARBA00023136"/>
    </source>
</evidence>
<accession>A0A061B0R5</accession>
<dbReference type="SMART" id="SM00321">
    <property type="entry name" value="WSC"/>
    <property type="match status" value="1"/>
</dbReference>
<dbReference type="Proteomes" id="UP000189513">
    <property type="component" value="Unassembled WGS sequence"/>
</dbReference>
<evidence type="ECO:0000256" key="2">
    <source>
        <dbReference type="ARBA" id="ARBA00022692"/>
    </source>
</evidence>
<dbReference type="EMBL" id="LK052890">
    <property type="protein sequence ID" value="CDR40585.1"/>
    <property type="molecule type" value="Genomic_DNA"/>
</dbReference>
<evidence type="ECO:0000256" key="3">
    <source>
        <dbReference type="ARBA" id="ARBA00022729"/>
    </source>
</evidence>
<keyword evidence="2 8" id="KW-0812">Transmembrane</keyword>
<keyword evidence="3 9" id="KW-0732">Signal</keyword>
<evidence type="ECO:0000259" key="10">
    <source>
        <dbReference type="PROSITE" id="PS51212"/>
    </source>
</evidence>
<dbReference type="VEuPathDB" id="FungiDB:BON22_2178"/>
<reference evidence="13" key="2">
    <citation type="journal article" date="2017" name="Genome Announc.">
        <title>Genome sequences of Cyberlindnera fabianii 65, Pichia kudriavzevii 129, and Saccharomyces cerevisiae 131 isolated from fermented masau fruits in Zimbabwe.</title>
        <authorList>
            <person name="van Rijswijck I.M.H."/>
            <person name="Derks M.F.L."/>
            <person name="Abee T."/>
            <person name="de Ridder D."/>
            <person name="Smid E.J."/>
        </authorList>
    </citation>
    <scope>NUCLEOTIDE SEQUENCE [LARGE SCALE GENOMIC DNA]</scope>
    <source>
        <strain evidence="13">65</strain>
    </source>
</reference>
<keyword evidence="6" id="KW-0325">Glycoprotein</keyword>